<evidence type="ECO:0000313" key="2">
    <source>
        <dbReference type="Proteomes" id="UP001371305"/>
    </source>
</evidence>
<protein>
    <submittedName>
        <fullName evidence="1">Uncharacterized protein</fullName>
    </submittedName>
</protein>
<organism evidence="1 2">
    <name type="scientific">Luteolibacter soli</name>
    <dbReference type="NCBI Taxonomy" id="3135280"/>
    <lineage>
        <taxon>Bacteria</taxon>
        <taxon>Pseudomonadati</taxon>
        <taxon>Verrucomicrobiota</taxon>
        <taxon>Verrucomicrobiia</taxon>
        <taxon>Verrucomicrobiales</taxon>
        <taxon>Verrucomicrobiaceae</taxon>
        <taxon>Luteolibacter</taxon>
    </lineage>
</organism>
<accession>A0ABU9AVB1</accession>
<dbReference type="Proteomes" id="UP001371305">
    <property type="component" value="Unassembled WGS sequence"/>
</dbReference>
<evidence type="ECO:0000313" key="1">
    <source>
        <dbReference type="EMBL" id="MEK7951689.1"/>
    </source>
</evidence>
<dbReference type="RefSeq" id="WP_341405355.1">
    <property type="nucleotide sequence ID" value="NZ_JBBUKT010000005.1"/>
</dbReference>
<sequence length="128" mass="14695">MTNIDWKHAFEKHGFHWSAELDDFVREYGTRRELHFLDGSDQINLLKSSYIELGAQYGEYVVVSKYLQQRVAPVGDYHRLDVSLFLTETGRLIGSCDYLLISWGDQHWRTAIPLILGGDTGFELGIVS</sequence>
<reference evidence="1 2" key="1">
    <citation type="submission" date="2024-04" db="EMBL/GenBank/DDBJ databases">
        <title>Luteolibacter sp. isolated from soil.</title>
        <authorList>
            <person name="An J."/>
        </authorList>
    </citation>
    <scope>NUCLEOTIDE SEQUENCE [LARGE SCALE GENOMIC DNA]</scope>
    <source>
        <strain evidence="1 2">Y139</strain>
    </source>
</reference>
<keyword evidence="2" id="KW-1185">Reference proteome</keyword>
<name>A0ABU9AVB1_9BACT</name>
<gene>
    <name evidence="1" type="ORF">WKV53_14320</name>
</gene>
<dbReference type="EMBL" id="JBBUKT010000005">
    <property type="protein sequence ID" value="MEK7951689.1"/>
    <property type="molecule type" value="Genomic_DNA"/>
</dbReference>
<comment type="caution">
    <text evidence="1">The sequence shown here is derived from an EMBL/GenBank/DDBJ whole genome shotgun (WGS) entry which is preliminary data.</text>
</comment>
<proteinExistence type="predicted"/>